<feature type="transmembrane region" description="Helical" evidence="1">
    <location>
        <begin position="62"/>
        <end position="81"/>
    </location>
</feature>
<proteinExistence type="predicted"/>
<name>A0A075FIN6_9EURY</name>
<feature type="transmembrane region" description="Helical" evidence="1">
    <location>
        <begin position="87"/>
        <end position="105"/>
    </location>
</feature>
<accession>A0A075FIN6</accession>
<dbReference type="EMBL" id="KF900334">
    <property type="protein sequence ID" value="AIE91310.1"/>
    <property type="molecule type" value="Genomic_DNA"/>
</dbReference>
<evidence type="ECO:0000256" key="1">
    <source>
        <dbReference type="SAM" id="Phobius"/>
    </source>
</evidence>
<reference evidence="2" key="1">
    <citation type="journal article" date="2014" name="Genome Biol. Evol.">
        <title>Pangenome evidence for extensive interdomain horizontal transfer affecting lineage core and shell genes in uncultured planktonic thaumarchaeota and euryarchaeota.</title>
        <authorList>
            <person name="Deschamps P."/>
            <person name="Zivanovic Y."/>
            <person name="Moreira D."/>
            <person name="Rodriguez-Valera F."/>
            <person name="Lopez-Garcia P."/>
        </authorList>
    </citation>
    <scope>NUCLEOTIDE SEQUENCE</scope>
</reference>
<keyword evidence="1" id="KW-0812">Transmembrane</keyword>
<sequence length="124" mass="14466">MSSEQTPEGDAPESPPAFIDKDQEEEAAFWRLKRAADRWRENRVKRVLAQEGESISLTFGRVLYAVVCIIFDGLILVELPILMGRTAAAWTMYIIVLILIIRLQYDYYQKWFSVDISQMDFDRE</sequence>
<keyword evidence="1" id="KW-1133">Transmembrane helix</keyword>
<dbReference type="AlphaFoldDB" id="A0A075FIN6"/>
<organism evidence="2">
    <name type="scientific">uncultured marine group II/III euryarchaeote AD1000_116_C08</name>
    <dbReference type="NCBI Taxonomy" id="1457720"/>
    <lineage>
        <taxon>Archaea</taxon>
        <taxon>Methanobacteriati</taxon>
        <taxon>Methanobacteriota</taxon>
        <taxon>environmental samples</taxon>
    </lineage>
</organism>
<evidence type="ECO:0000313" key="2">
    <source>
        <dbReference type="EMBL" id="AIE91310.1"/>
    </source>
</evidence>
<keyword evidence="1" id="KW-0472">Membrane</keyword>
<protein>
    <submittedName>
        <fullName evidence="2">Uncharacterized protein</fullName>
    </submittedName>
</protein>